<evidence type="ECO:0008006" key="9">
    <source>
        <dbReference type="Google" id="ProtNLM"/>
    </source>
</evidence>
<dbReference type="Proteomes" id="UP000006727">
    <property type="component" value="Chromosome 18"/>
</dbReference>
<dbReference type="InterPro" id="IPR006948">
    <property type="entry name" value="Alliinase_C"/>
</dbReference>
<dbReference type="Gramene" id="Pp3c18_15140V3.2">
    <property type="protein sequence ID" value="Pp3c18_15140V3.2"/>
    <property type="gene ID" value="Pp3c18_15140"/>
</dbReference>
<dbReference type="SUPFAM" id="SSF53383">
    <property type="entry name" value="PLP-dependent transferases"/>
    <property type="match status" value="1"/>
</dbReference>
<gene>
    <name evidence="7" type="primary">LOC112295190</name>
    <name evidence="6" type="ORF">PHYPA_023172</name>
</gene>
<dbReference type="Gene3D" id="3.90.1150.10">
    <property type="entry name" value="Aspartate Aminotransferase, domain 1"/>
    <property type="match status" value="1"/>
</dbReference>
<dbReference type="InterPro" id="IPR037029">
    <property type="entry name" value="Alliinase_N_sf"/>
</dbReference>
<dbReference type="AlphaFoldDB" id="A0A2K1J167"/>
<feature type="domain" description="Alliinase EGF-like" evidence="4">
    <location>
        <begin position="91"/>
        <end position="133"/>
    </location>
</feature>
<dbReference type="PANTHER" id="PTHR43795:SF22">
    <property type="entry name" value="TRYPTOPHAN AMINOTRANSFERASE-RELATED PROTEIN 2"/>
    <property type="match status" value="1"/>
</dbReference>
<evidence type="ECO:0000313" key="8">
    <source>
        <dbReference type="Proteomes" id="UP000006727"/>
    </source>
</evidence>
<dbReference type="PANTHER" id="PTHR43795">
    <property type="entry name" value="BIFUNCTIONAL ASPARTATE AMINOTRANSFERASE AND GLUTAMATE/ASPARTATE-PREPHENATE AMINOTRANSFERASE-RELATED"/>
    <property type="match status" value="1"/>
</dbReference>
<dbReference type="GO" id="GO:0008483">
    <property type="term" value="F:transaminase activity"/>
    <property type="evidence" value="ECO:0000318"/>
    <property type="project" value="GO_Central"/>
</dbReference>
<dbReference type="PaxDb" id="3218-PP1S3_273V6.1"/>
<organism evidence="6">
    <name type="scientific">Physcomitrium patens</name>
    <name type="common">Spreading-leaved earth moss</name>
    <name type="synonym">Physcomitrella patens</name>
    <dbReference type="NCBI Taxonomy" id="3218"/>
    <lineage>
        <taxon>Eukaryota</taxon>
        <taxon>Viridiplantae</taxon>
        <taxon>Streptophyta</taxon>
        <taxon>Embryophyta</taxon>
        <taxon>Bryophyta</taxon>
        <taxon>Bryophytina</taxon>
        <taxon>Bryopsida</taxon>
        <taxon>Funariidae</taxon>
        <taxon>Funariales</taxon>
        <taxon>Funariaceae</taxon>
        <taxon>Physcomitrium</taxon>
    </lineage>
</organism>
<evidence type="ECO:0000256" key="2">
    <source>
        <dbReference type="ARBA" id="ARBA00006312"/>
    </source>
</evidence>
<sequence>MGLEAERIVTYGQSQRKKQLMAAALANSTLSTNCDPPGNAQSGHWSFKSTALAIFLLSTCFFQINKASNRDTVNVNDTSAMLIQLATQIAATTTLPCSGHGYLEFGGTKQCVGTCKCYECFGGVDCSQVIHSCVIDLDHGDPTMFEEFWFRHEVSSITVILGYQRMSYFAQSKHVWFMENELELQIRALHEVVGNAVTEGRHIVVGTGSTQLFQATLYALTSPDQPKPTNIVSAAPFYSSYPAVTDYLRSALFKWVGDAAKFSLGVEREEPYIEMVCSPNNPDGRIQHAIVNGTGHVVHDLAYYWPHYTPITEAADHDIMLFTLSKSTGHAGTRIGWAILKDEKVAKKMMKFVELNTIGVSHDSQVRATQIVKSVVQGYAYSSASNLGIETQTLSSRSLSEHVDNNKLFHFGASVMHYRWRRLRDSLSGSSEFSIPEFQPSYCNFFQKQVNHAPAFAWLRCRKVVDCEAFLKENRIISRSGRHFGVGTEYVRLSMLERNQKFEMLLSRLARIDSSRTPD</sequence>
<keyword evidence="3" id="KW-0663">Pyridoxal phosphate</keyword>
<dbReference type="EnsemblPlants" id="Pp3c18_15140V3.2">
    <property type="protein sequence ID" value="Pp3c18_15140V3.2"/>
    <property type="gene ID" value="Pp3c18_15140"/>
</dbReference>
<dbReference type="EnsemblPlants" id="Pp3c18_15140V3.1">
    <property type="protein sequence ID" value="Pp3c18_15140V3.1"/>
    <property type="gene ID" value="Pp3c18_15140"/>
</dbReference>
<dbReference type="GO" id="GO:0006520">
    <property type="term" value="P:amino acid metabolic process"/>
    <property type="evidence" value="ECO:0000318"/>
    <property type="project" value="GO_Central"/>
</dbReference>
<dbReference type="Gene3D" id="2.10.25.30">
    <property type="entry name" value="EGF-like, alliinase"/>
    <property type="match status" value="1"/>
</dbReference>
<dbReference type="OrthoDB" id="2020362at2759"/>
<dbReference type="Pfam" id="PF04864">
    <property type="entry name" value="Alliinase_C"/>
    <property type="match status" value="1"/>
</dbReference>
<keyword evidence="8" id="KW-1185">Reference proteome</keyword>
<accession>A0A2K1J167</accession>
<evidence type="ECO:0000259" key="5">
    <source>
        <dbReference type="Pfam" id="PF04864"/>
    </source>
</evidence>
<evidence type="ECO:0000313" key="7">
    <source>
        <dbReference type="EnsemblPlants" id="Pp3c18_15140V3.1"/>
    </source>
</evidence>
<dbReference type="EMBL" id="ABEU02000018">
    <property type="protein sequence ID" value="PNR35272.1"/>
    <property type="molecule type" value="Genomic_DNA"/>
</dbReference>
<dbReference type="OMA" id="EHTEKFD"/>
<dbReference type="InterPro" id="IPR015422">
    <property type="entry name" value="PyrdxlP-dep_Trfase_small"/>
</dbReference>
<evidence type="ECO:0000313" key="6">
    <source>
        <dbReference type="EMBL" id="PNR35272.1"/>
    </source>
</evidence>
<dbReference type="Gramene" id="Pp3c18_15140V3.1">
    <property type="protein sequence ID" value="Pp3c18_15140V3.1"/>
    <property type="gene ID" value="Pp3c18_15140"/>
</dbReference>
<dbReference type="GO" id="GO:0016846">
    <property type="term" value="F:carbon-sulfur lyase activity"/>
    <property type="evidence" value="ECO:0007669"/>
    <property type="project" value="InterPro"/>
</dbReference>
<dbReference type="GeneID" id="112295190"/>
<dbReference type="CDD" id="cd00609">
    <property type="entry name" value="AAT_like"/>
    <property type="match status" value="1"/>
</dbReference>
<feature type="domain" description="Alliinase C-terminal" evidence="5">
    <location>
        <begin position="135"/>
        <end position="512"/>
    </location>
</feature>
<dbReference type="Gene3D" id="3.40.640.10">
    <property type="entry name" value="Type I PLP-dependent aspartate aminotransferase-like (Major domain)"/>
    <property type="match status" value="1"/>
</dbReference>
<dbReference type="RefSeq" id="XP_024402218.1">
    <property type="nucleotide sequence ID" value="XM_024546450.2"/>
</dbReference>
<reference evidence="6 8" key="1">
    <citation type="journal article" date="2008" name="Science">
        <title>The Physcomitrella genome reveals evolutionary insights into the conquest of land by plants.</title>
        <authorList>
            <person name="Rensing S."/>
            <person name="Lang D."/>
            <person name="Zimmer A."/>
            <person name="Terry A."/>
            <person name="Salamov A."/>
            <person name="Shapiro H."/>
            <person name="Nishiyama T."/>
            <person name="Perroud P.-F."/>
            <person name="Lindquist E."/>
            <person name="Kamisugi Y."/>
            <person name="Tanahashi T."/>
            <person name="Sakakibara K."/>
            <person name="Fujita T."/>
            <person name="Oishi K."/>
            <person name="Shin-I T."/>
            <person name="Kuroki Y."/>
            <person name="Toyoda A."/>
            <person name="Suzuki Y."/>
            <person name="Hashimoto A."/>
            <person name="Yamaguchi K."/>
            <person name="Sugano A."/>
            <person name="Kohara Y."/>
            <person name="Fujiyama A."/>
            <person name="Anterola A."/>
            <person name="Aoki S."/>
            <person name="Ashton N."/>
            <person name="Barbazuk W.B."/>
            <person name="Barker E."/>
            <person name="Bennetzen J."/>
            <person name="Bezanilla M."/>
            <person name="Blankenship R."/>
            <person name="Cho S.H."/>
            <person name="Dutcher S."/>
            <person name="Estelle M."/>
            <person name="Fawcett J.A."/>
            <person name="Gundlach H."/>
            <person name="Hanada K."/>
            <person name="Heyl A."/>
            <person name="Hicks K.A."/>
            <person name="Hugh J."/>
            <person name="Lohr M."/>
            <person name="Mayer K."/>
            <person name="Melkozernov A."/>
            <person name="Murata T."/>
            <person name="Nelson D."/>
            <person name="Pils B."/>
            <person name="Prigge M."/>
            <person name="Reiss B."/>
            <person name="Renner T."/>
            <person name="Rombauts S."/>
            <person name="Rushton P."/>
            <person name="Sanderfoot A."/>
            <person name="Schween G."/>
            <person name="Shiu S.-H."/>
            <person name="Stueber K."/>
            <person name="Theodoulou F.L."/>
            <person name="Tu H."/>
            <person name="Van de Peer Y."/>
            <person name="Verrier P.J."/>
            <person name="Waters E."/>
            <person name="Wood A."/>
            <person name="Yang L."/>
            <person name="Cove D."/>
            <person name="Cuming A."/>
            <person name="Hasebe M."/>
            <person name="Lucas S."/>
            <person name="Mishler D.B."/>
            <person name="Reski R."/>
            <person name="Grigoriev I."/>
            <person name="Quatrano R.S."/>
            <person name="Boore J.L."/>
        </authorList>
    </citation>
    <scope>NUCLEOTIDE SEQUENCE [LARGE SCALE GENOMIC DNA]</scope>
    <source>
        <strain evidence="7 8">cv. Gransden 2004</strain>
    </source>
</reference>
<name>A0A2K1J167_PHYPA</name>
<evidence type="ECO:0000256" key="3">
    <source>
        <dbReference type="ARBA" id="ARBA00022898"/>
    </source>
</evidence>
<dbReference type="InterPro" id="IPR015424">
    <property type="entry name" value="PyrdxlP-dep_Trfase"/>
</dbReference>
<reference evidence="6 8" key="2">
    <citation type="journal article" date="2018" name="Plant J.">
        <title>The Physcomitrella patens chromosome-scale assembly reveals moss genome structure and evolution.</title>
        <authorList>
            <person name="Lang D."/>
            <person name="Ullrich K.K."/>
            <person name="Murat F."/>
            <person name="Fuchs J."/>
            <person name="Jenkins J."/>
            <person name="Haas F.B."/>
            <person name="Piednoel M."/>
            <person name="Gundlach H."/>
            <person name="Van Bel M."/>
            <person name="Meyberg R."/>
            <person name="Vives C."/>
            <person name="Morata J."/>
            <person name="Symeonidi A."/>
            <person name="Hiss M."/>
            <person name="Muchero W."/>
            <person name="Kamisugi Y."/>
            <person name="Saleh O."/>
            <person name="Blanc G."/>
            <person name="Decker E.L."/>
            <person name="van Gessel N."/>
            <person name="Grimwood J."/>
            <person name="Hayes R.D."/>
            <person name="Graham S.W."/>
            <person name="Gunter L.E."/>
            <person name="McDaniel S.F."/>
            <person name="Hoernstein S.N.W."/>
            <person name="Larsson A."/>
            <person name="Li F.W."/>
            <person name="Perroud P.F."/>
            <person name="Phillips J."/>
            <person name="Ranjan P."/>
            <person name="Rokshar D.S."/>
            <person name="Rothfels C.J."/>
            <person name="Schneider L."/>
            <person name="Shu S."/>
            <person name="Stevenson D.W."/>
            <person name="Thummler F."/>
            <person name="Tillich M."/>
            <person name="Villarreal Aguilar J.C."/>
            <person name="Widiez T."/>
            <person name="Wong G.K."/>
            <person name="Wymore A."/>
            <person name="Zhang Y."/>
            <person name="Zimmer A.D."/>
            <person name="Quatrano R.S."/>
            <person name="Mayer K.F.X."/>
            <person name="Goodstein D."/>
            <person name="Casacuberta J.M."/>
            <person name="Vandepoele K."/>
            <person name="Reski R."/>
            <person name="Cuming A.C."/>
            <person name="Tuskan G.A."/>
            <person name="Maumus F."/>
            <person name="Salse J."/>
            <person name="Schmutz J."/>
            <person name="Rensing S.A."/>
        </authorList>
    </citation>
    <scope>NUCLEOTIDE SEQUENCE [LARGE SCALE GENOMIC DNA]</scope>
    <source>
        <strain evidence="7 8">cv. Gransden 2004</strain>
    </source>
</reference>
<comment type="similarity">
    <text evidence="2">Belongs to the alliinase family.</text>
</comment>
<evidence type="ECO:0000256" key="1">
    <source>
        <dbReference type="ARBA" id="ARBA00001933"/>
    </source>
</evidence>
<dbReference type="STRING" id="3218.A0A2K1J167"/>
<dbReference type="InterPro" id="IPR050478">
    <property type="entry name" value="Ethylene_sulfur-biosynth"/>
</dbReference>
<comment type="cofactor">
    <cofactor evidence="1">
        <name>pyridoxal 5'-phosphate</name>
        <dbReference type="ChEBI" id="CHEBI:597326"/>
    </cofactor>
</comment>
<reference evidence="7" key="3">
    <citation type="submission" date="2020-12" db="UniProtKB">
        <authorList>
            <consortium name="EnsemblPlants"/>
        </authorList>
    </citation>
    <scope>IDENTIFICATION</scope>
</reference>
<dbReference type="InterPro" id="IPR015421">
    <property type="entry name" value="PyrdxlP-dep_Trfase_major"/>
</dbReference>
<evidence type="ECO:0000259" key="4">
    <source>
        <dbReference type="Pfam" id="PF04863"/>
    </source>
</evidence>
<dbReference type="SMR" id="A0A2K1J167"/>
<proteinExistence type="inferred from homology"/>
<protein>
    <recommendedName>
        <fullName evidence="9">Alliinase C-terminal domain-containing protein</fullName>
    </recommendedName>
</protein>
<dbReference type="InterPro" id="IPR006947">
    <property type="entry name" value="EGF_alliinase"/>
</dbReference>
<dbReference type="Pfam" id="PF04863">
    <property type="entry name" value="EGF_alliinase"/>
    <property type="match status" value="1"/>
</dbReference>